<evidence type="ECO:0000259" key="2">
    <source>
        <dbReference type="Pfam" id="PF13460"/>
    </source>
</evidence>
<dbReference type="InterPro" id="IPR036291">
    <property type="entry name" value="NAD(P)-bd_dom_sf"/>
</dbReference>
<dbReference type="EMBL" id="MU070014">
    <property type="protein sequence ID" value="KAF5830709.1"/>
    <property type="molecule type" value="Genomic_DNA"/>
</dbReference>
<evidence type="ECO:0000256" key="1">
    <source>
        <dbReference type="SAM" id="MobiDB-lite"/>
    </source>
</evidence>
<dbReference type="Proteomes" id="UP000815325">
    <property type="component" value="Unassembled WGS sequence"/>
</dbReference>
<accession>A0ABQ7G7Y6</accession>
<dbReference type="InterPro" id="IPR016040">
    <property type="entry name" value="NAD(P)-bd_dom"/>
</dbReference>
<proteinExistence type="predicted"/>
<keyword evidence="4" id="KW-1185">Reference proteome</keyword>
<evidence type="ECO:0000313" key="3">
    <source>
        <dbReference type="EMBL" id="KAF5830709.1"/>
    </source>
</evidence>
<gene>
    <name evidence="3" type="ORF">DUNSADRAFT_14140</name>
</gene>
<protein>
    <recommendedName>
        <fullName evidence="2">NAD(P)-binding domain-containing protein</fullName>
    </recommendedName>
</protein>
<evidence type="ECO:0000313" key="4">
    <source>
        <dbReference type="Proteomes" id="UP000815325"/>
    </source>
</evidence>
<feature type="compositionally biased region" description="Polar residues" evidence="1">
    <location>
        <begin position="11"/>
        <end position="20"/>
    </location>
</feature>
<dbReference type="PANTHER" id="PTHR15020:SF45">
    <property type="entry name" value="NAD(P)-BINDING DOMAIN-CONTAINING PROTEIN"/>
    <property type="match status" value="1"/>
</dbReference>
<organism evidence="3 4">
    <name type="scientific">Dunaliella salina</name>
    <name type="common">Green alga</name>
    <name type="synonym">Protococcus salinus</name>
    <dbReference type="NCBI Taxonomy" id="3046"/>
    <lineage>
        <taxon>Eukaryota</taxon>
        <taxon>Viridiplantae</taxon>
        <taxon>Chlorophyta</taxon>
        <taxon>core chlorophytes</taxon>
        <taxon>Chlorophyceae</taxon>
        <taxon>CS clade</taxon>
        <taxon>Chlamydomonadales</taxon>
        <taxon>Dunaliellaceae</taxon>
        <taxon>Dunaliella</taxon>
    </lineage>
</organism>
<dbReference type="PANTHER" id="PTHR15020">
    <property type="entry name" value="FLAVIN REDUCTASE-RELATED"/>
    <property type="match status" value="1"/>
</dbReference>
<reference evidence="3" key="1">
    <citation type="submission" date="2017-08" db="EMBL/GenBank/DDBJ databases">
        <authorList>
            <person name="Polle J.E."/>
            <person name="Barry K."/>
            <person name="Cushman J."/>
            <person name="Schmutz J."/>
            <person name="Tran D."/>
            <person name="Hathwaick L.T."/>
            <person name="Yim W.C."/>
            <person name="Jenkins J."/>
            <person name="Mckie-Krisberg Z.M."/>
            <person name="Prochnik S."/>
            <person name="Lindquist E."/>
            <person name="Dockter R.B."/>
            <person name="Adam C."/>
            <person name="Molina H."/>
            <person name="Bunkerborg J."/>
            <person name="Jin E."/>
            <person name="Buchheim M."/>
            <person name="Magnuson J."/>
        </authorList>
    </citation>
    <scope>NUCLEOTIDE SEQUENCE</scope>
    <source>
        <strain evidence="3">CCAP 19/18</strain>
    </source>
</reference>
<dbReference type="SUPFAM" id="SSF51735">
    <property type="entry name" value="NAD(P)-binding Rossmann-fold domains"/>
    <property type="match status" value="1"/>
</dbReference>
<dbReference type="Pfam" id="PF13460">
    <property type="entry name" value="NAD_binding_10"/>
    <property type="match status" value="1"/>
</dbReference>
<dbReference type="CDD" id="cd05243">
    <property type="entry name" value="SDR_a5"/>
    <property type="match status" value="1"/>
</dbReference>
<feature type="domain" description="NAD(P)-binding" evidence="2">
    <location>
        <begin position="61"/>
        <end position="244"/>
    </location>
</feature>
<comment type="caution">
    <text evidence="3">The sequence shown here is derived from an EMBL/GenBank/DDBJ whole genome shotgun (WGS) entry which is preliminary data.</text>
</comment>
<name>A0ABQ7G7Y6_DUNSA</name>
<sequence length="272" mass="29178">MALLQRHLSGFKTSSSNGQHYQPRGLTSLRPSLRLPRSTRCQAAPDYEFDPDNASVLVAGGGGVALNVTRRLKNMGSWVWQLQRTDARRQEIEGMMAIVAKGDALKPEELQKVMDGIEELDAVVCSLGGSTKDPQVDSQGNINMIQAAMKKGVKKFVFVTSLGCGSSKNSISEQVYKVLEPVLLEKNKAEEVLMAQDKMAYVIIRPGGLTNDPASGNGVLTESTSTAGSISRDDVAALVVKALLSKKADGKVLAAVDKAKLFGTPSFEVLQL</sequence>
<dbReference type="Gene3D" id="3.40.50.720">
    <property type="entry name" value="NAD(P)-binding Rossmann-like Domain"/>
    <property type="match status" value="1"/>
</dbReference>
<feature type="region of interest" description="Disordered" evidence="1">
    <location>
        <begin position="10"/>
        <end position="30"/>
    </location>
</feature>